<reference evidence="4" key="2">
    <citation type="submission" date="2021-11" db="EMBL/GenBank/DDBJ databases">
        <authorList>
            <consortium name="Genoscope - CEA"/>
            <person name="William W."/>
        </authorList>
    </citation>
    <scope>NUCLEOTIDE SEQUENCE</scope>
</reference>
<reference evidence="3" key="1">
    <citation type="submission" date="2021-01" db="EMBL/GenBank/DDBJ databases">
        <authorList>
            <person name="Corre E."/>
            <person name="Pelletier E."/>
            <person name="Niang G."/>
            <person name="Scheremetjew M."/>
            <person name="Finn R."/>
            <person name="Kale V."/>
            <person name="Holt S."/>
            <person name="Cochrane G."/>
            <person name="Meng A."/>
            <person name="Brown T."/>
            <person name="Cohen L."/>
        </authorList>
    </citation>
    <scope>NUCLEOTIDE SEQUENCE</scope>
    <source>
        <strain evidence="3">CCMP1756</strain>
    </source>
</reference>
<evidence type="ECO:0000313" key="3">
    <source>
        <dbReference type="EMBL" id="CAE0684836.1"/>
    </source>
</evidence>
<organism evidence="3">
    <name type="scientific">Pelagomonas calceolata</name>
    <dbReference type="NCBI Taxonomy" id="35677"/>
    <lineage>
        <taxon>Eukaryota</taxon>
        <taxon>Sar</taxon>
        <taxon>Stramenopiles</taxon>
        <taxon>Ochrophyta</taxon>
        <taxon>Pelagophyceae</taxon>
        <taxon>Pelagomonadales</taxon>
        <taxon>Pelagomonadaceae</taxon>
        <taxon>Pelagomonas</taxon>
    </lineage>
</organism>
<evidence type="ECO:0000313" key="4">
    <source>
        <dbReference type="EMBL" id="CAH0374611.1"/>
    </source>
</evidence>
<dbReference type="InterPro" id="IPR001563">
    <property type="entry name" value="Peptidase_S10"/>
</dbReference>
<keyword evidence="2" id="KW-0378">Hydrolase</keyword>
<comment type="similarity">
    <text evidence="1 2">Belongs to the peptidase S10 family.</text>
</comment>
<sequence length="413" mass="44990">MHRLFAALCLATQTKYDIYAATAATLGPQLAGRLPAGPGRQYFYWLCPARKGDKAAPLLVWLNGGPGSSSMMGLFLENGPYFVSDDGSLHTRNASWNNKFDVLYVDQPAGTGFSVAQEGAYARNQDDVAEAFSAFLANFYGAYPETRTKQLWLTGESYAGKYLPAIAARFVTHGIPVSGVAVGNGLTCPREMTLTVPASYYAVGILDQSQRDRAYRLALDIAAHIDAGRWSNATAARSVLFDYIDGANGPDTAPNVDSFLKYGEYDEPFTAFLNSAETKKSLNLPADATWRQESRAVHENLYDDIMKPYSSLLEPVLAAGVPVLLYQGQLDARDGVAATEAWLANWSWTGSRRFLESPRKAWKSSGIAGYYRSCGGLTHLTVNAAGHLVPHDAPSRALDMIERFVASAFEEQC</sequence>
<protein>
    <recommendedName>
        <fullName evidence="2">Carboxypeptidase</fullName>
        <ecNumber evidence="2">3.4.16.-</ecNumber>
    </recommendedName>
</protein>
<dbReference type="EMBL" id="HBIW01000313">
    <property type="protein sequence ID" value="CAE0684836.1"/>
    <property type="molecule type" value="Transcribed_RNA"/>
</dbReference>
<dbReference type="InterPro" id="IPR018202">
    <property type="entry name" value="Ser_caboxypep_ser_AS"/>
</dbReference>
<dbReference type="PANTHER" id="PTHR11802">
    <property type="entry name" value="SERINE PROTEASE FAMILY S10 SERINE CARBOXYPEPTIDASE"/>
    <property type="match status" value="1"/>
</dbReference>
<dbReference type="SUPFAM" id="SSF53474">
    <property type="entry name" value="alpha/beta-Hydrolases"/>
    <property type="match status" value="1"/>
</dbReference>
<dbReference type="EMBL" id="CAKKNE010000004">
    <property type="protein sequence ID" value="CAH0374611.1"/>
    <property type="molecule type" value="Genomic_DNA"/>
</dbReference>
<dbReference type="AlphaFoldDB" id="A0A7S4E1V8"/>
<dbReference type="Proteomes" id="UP000789595">
    <property type="component" value="Unassembled WGS sequence"/>
</dbReference>
<accession>A0A7S4E1V8</accession>
<name>A0A7S4E1V8_9STRA</name>
<keyword evidence="5" id="KW-1185">Reference proteome</keyword>
<dbReference type="GO" id="GO:0004185">
    <property type="term" value="F:serine-type carboxypeptidase activity"/>
    <property type="evidence" value="ECO:0007669"/>
    <property type="project" value="UniProtKB-UniRule"/>
</dbReference>
<dbReference type="InterPro" id="IPR029058">
    <property type="entry name" value="AB_hydrolase_fold"/>
</dbReference>
<evidence type="ECO:0000256" key="2">
    <source>
        <dbReference type="RuleBase" id="RU361156"/>
    </source>
</evidence>
<dbReference type="PRINTS" id="PR00724">
    <property type="entry name" value="CRBOXYPTASEC"/>
</dbReference>
<proteinExistence type="inferred from homology"/>
<dbReference type="Gene3D" id="3.40.50.1820">
    <property type="entry name" value="alpha/beta hydrolase"/>
    <property type="match status" value="1"/>
</dbReference>
<keyword evidence="2" id="KW-0645">Protease</keyword>
<dbReference type="GO" id="GO:0006508">
    <property type="term" value="P:proteolysis"/>
    <property type="evidence" value="ECO:0007669"/>
    <property type="project" value="UniProtKB-KW"/>
</dbReference>
<evidence type="ECO:0000313" key="5">
    <source>
        <dbReference type="Proteomes" id="UP000789595"/>
    </source>
</evidence>
<dbReference type="PANTHER" id="PTHR11802:SF449">
    <property type="entry name" value="CARBOXYPEPTIDASE"/>
    <property type="match status" value="1"/>
</dbReference>
<dbReference type="EC" id="3.4.16.-" evidence="2"/>
<gene>
    <name evidence="3" type="ORF">PCAL00307_LOCUS270</name>
    <name evidence="4" type="ORF">PECAL_4P19080</name>
</gene>
<evidence type="ECO:0000256" key="1">
    <source>
        <dbReference type="ARBA" id="ARBA00009431"/>
    </source>
</evidence>
<keyword evidence="2" id="KW-0121">Carboxypeptidase</keyword>
<dbReference type="Pfam" id="PF00450">
    <property type="entry name" value="Peptidase_S10"/>
    <property type="match status" value="1"/>
</dbReference>
<dbReference type="OrthoDB" id="443318at2759"/>
<dbReference type="PROSITE" id="PS00131">
    <property type="entry name" value="CARBOXYPEPT_SER_SER"/>
    <property type="match status" value="1"/>
</dbReference>